<evidence type="ECO:0000256" key="9">
    <source>
        <dbReference type="SAM" id="MobiDB-lite"/>
    </source>
</evidence>
<feature type="compositionally biased region" description="Polar residues" evidence="9">
    <location>
        <begin position="300"/>
        <end position="309"/>
    </location>
</feature>
<comment type="catalytic activity">
    <reaction evidence="7">
        <text>L-threonyl-[protein] + ATP = O-phospho-L-threonyl-[protein] + ADP + H(+)</text>
        <dbReference type="Rhea" id="RHEA:46608"/>
        <dbReference type="Rhea" id="RHEA-COMP:11060"/>
        <dbReference type="Rhea" id="RHEA-COMP:11605"/>
        <dbReference type="ChEBI" id="CHEBI:15378"/>
        <dbReference type="ChEBI" id="CHEBI:30013"/>
        <dbReference type="ChEBI" id="CHEBI:30616"/>
        <dbReference type="ChEBI" id="CHEBI:61977"/>
        <dbReference type="ChEBI" id="CHEBI:456216"/>
        <dbReference type="EC" id="2.7.11.1"/>
    </reaction>
</comment>
<proteinExistence type="inferred from homology"/>
<protein>
    <recommendedName>
        <fullName evidence="12">Protein kinase domain-containing protein</fullName>
    </recommendedName>
</protein>
<evidence type="ECO:0000256" key="4">
    <source>
        <dbReference type="ARBA" id="ARBA00022741"/>
    </source>
</evidence>
<keyword evidence="2" id="KW-0723">Serine/threonine-protein kinase</keyword>
<feature type="region of interest" description="Disordered" evidence="9">
    <location>
        <begin position="297"/>
        <end position="374"/>
    </location>
</feature>
<feature type="region of interest" description="Disordered" evidence="9">
    <location>
        <begin position="138"/>
        <end position="186"/>
    </location>
</feature>
<feature type="region of interest" description="Disordered" evidence="9">
    <location>
        <begin position="406"/>
        <end position="433"/>
    </location>
</feature>
<evidence type="ECO:0000256" key="3">
    <source>
        <dbReference type="ARBA" id="ARBA00022679"/>
    </source>
</evidence>
<feature type="compositionally biased region" description="Basic and acidic residues" evidence="9">
    <location>
        <begin position="167"/>
        <end position="180"/>
    </location>
</feature>
<dbReference type="AlphaFoldDB" id="K0SAT2"/>
<evidence type="ECO:0000256" key="5">
    <source>
        <dbReference type="ARBA" id="ARBA00022777"/>
    </source>
</evidence>
<keyword evidence="3" id="KW-0808">Transferase</keyword>
<dbReference type="GO" id="GO:0004674">
    <property type="term" value="F:protein serine/threonine kinase activity"/>
    <property type="evidence" value="ECO:0007669"/>
    <property type="project" value="UniProtKB-KW"/>
</dbReference>
<comment type="similarity">
    <text evidence="1">Belongs to the protein kinase superfamily. STE Ser/Thr protein kinase family. STE20 subfamily.</text>
</comment>
<feature type="compositionally biased region" description="Polar residues" evidence="9">
    <location>
        <begin position="138"/>
        <end position="149"/>
    </location>
</feature>
<evidence type="ECO:0000313" key="10">
    <source>
        <dbReference type="EMBL" id="EJK62054.1"/>
    </source>
</evidence>
<evidence type="ECO:0008006" key="12">
    <source>
        <dbReference type="Google" id="ProtNLM"/>
    </source>
</evidence>
<sequence>MAEGAPPHSNLNPLRAIFLIPSKPAPTLADPDQWSPDMLDFIRCCCKKDPSERSDSALLTTHPFVRTEVIELRRKYAGYTQNLNGCGYSQAAEMSLNRPPGLRPLKAFMDAMRNPLECVKSKRDMGFEKNEEAIFRASSSNVGGNNNTAGGDGSGNMPPGPLLSRGSDSDADHAESHIDWDGPSGEAAGTAVISNDLGAFRSTNGIDDDISPTIRNDAEFREEIRKLNLVFGAKLASLRAAHEESRRKIIMSANLRNRKGVDVKDLMMTAAARRDVDMKSEIVYDSAAESEGFRHMLDSMSPNSASSRQRGVLPNESAADVSAVPGDQGASQGVASGRALAEATGQQSREQRGYGVPPRPSSSIADLDSVSESRHTQLLAQERVTSSMSLLEEGIAGSVQPLTLERNSSEEYKMDLDNIDTTSPRGEKKEMVF</sequence>
<comment type="catalytic activity">
    <reaction evidence="8">
        <text>L-seryl-[protein] + ATP = O-phospho-L-seryl-[protein] + ADP + H(+)</text>
        <dbReference type="Rhea" id="RHEA:17989"/>
        <dbReference type="Rhea" id="RHEA-COMP:9863"/>
        <dbReference type="Rhea" id="RHEA-COMP:11604"/>
        <dbReference type="ChEBI" id="CHEBI:15378"/>
        <dbReference type="ChEBI" id="CHEBI:29999"/>
        <dbReference type="ChEBI" id="CHEBI:30616"/>
        <dbReference type="ChEBI" id="CHEBI:83421"/>
        <dbReference type="ChEBI" id="CHEBI:456216"/>
        <dbReference type="EC" id="2.7.11.1"/>
    </reaction>
</comment>
<dbReference type="eggNOG" id="KOG0574">
    <property type="taxonomic scope" value="Eukaryota"/>
</dbReference>
<organism evidence="10 11">
    <name type="scientific">Thalassiosira oceanica</name>
    <name type="common">Marine diatom</name>
    <dbReference type="NCBI Taxonomy" id="159749"/>
    <lineage>
        <taxon>Eukaryota</taxon>
        <taxon>Sar</taxon>
        <taxon>Stramenopiles</taxon>
        <taxon>Ochrophyta</taxon>
        <taxon>Bacillariophyta</taxon>
        <taxon>Coscinodiscophyceae</taxon>
        <taxon>Thalassiosirophycidae</taxon>
        <taxon>Thalassiosirales</taxon>
        <taxon>Thalassiosiraceae</taxon>
        <taxon>Thalassiosira</taxon>
    </lineage>
</organism>
<dbReference type="GO" id="GO:0005524">
    <property type="term" value="F:ATP binding"/>
    <property type="evidence" value="ECO:0007669"/>
    <property type="project" value="UniProtKB-KW"/>
</dbReference>
<evidence type="ECO:0000256" key="6">
    <source>
        <dbReference type="ARBA" id="ARBA00022840"/>
    </source>
</evidence>
<evidence type="ECO:0000256" key="2">
    <source>
        <dbReference type="ARBA" id="ARBA00022527"/>
    </source>
</evidence>
<dbReference type="Proteomes" id="UP000266841">
    <property type="component" value="Unassembled WGS sequence"/>
</dbReference>
<reference evidence="10 11" key="1">
    <citation type="journal article" date="2012" name="Genome Biol.">
        <title>Genome and low-iron response of an oceanic diatom adapted to chronic iron limitation.</title>
        <authorList>
            <person name="Lommer M."/>
            <person name="Specht M."/>
            <person name="Roy A.S."/>
            <person name="Kraemer L."/>
            <person name="Andreson R."/>
            <person name="Gutowska M.A."/>
            <person name="Wolf J."/>
            <person name="Bergner S.V."/>
            <person name="Schilhabel M.B."/>
            <person name="Klostermeier U.C."/>
            <person name="Beiko R.G."/>
            <person name="Rosenstiel P."/>
            <person name="Hippler M."/>
            <person name="Laroche J."/>
        </authorList>
    </citation>
    <scope>NUCLEOTIDE SEQUENCE [LARGE SCALE GENOMIC DNA]</scope>
    <source>
        <strain evidence="10 11">CCMP1005</strain>
    </source>
</reference>
<evidence type="ECO:0000256" key="8">
    <source>
        <dbReference type="ARBA" id="ARBA00048679"/>
    </source>
</evidence>
<dbReference type="OrthoDB" id="8693905at2759"/>
<dbReference type="InterPro" id="IPR050629">
    <property type="entry name" value="STE20/SPS1-PAK"/>
</dbReference>
<keyword evidence="6" id="KW-0067">ATP-binding</keyword>
<name>K0SAT2_THAOC</name>
<comment type="caution">
    <text evidence="10">The sequence shown here is derived from an EMBL/GenBank/DDBJ whole genome shotgun (WGS) entry which is preliminary data.</text>
</comment>
<dbReference type="Gene3D" id="1.10.510.10">
    <property type="entry name" value="Transferase(Phosphotransferase) domain 1"/>
    <property type="match status" value="1"/>
</dbReference>
<keyword evidence="4" id="KW-0547">Nucleotide-binding</keyword>
<evidence type="ECO:0000313" key="11">
    <source>
        <dbReference type="Proteomes" id="UP000266841"/>
    </source>
</evidence>
<gene>
    <name evidence="10" type="ORF">THAOC_17351</name>
</gene>
<evidence type="ECO:0000256" key="7">
    <source>
        <dbReference type="ARBA" id="ARBA00047899"/>
    </source>
</evidence>
<feature type="compositionally biased region" description="Basic and acidic residues" evidence="9">
    <location>
        <begin position="407"/>
        <end position="416"/>
    </location>
</feature>
<accession>K0SAT2</accession>
<dbReference type="PANTHER" id="PTHR48012">
    <property type="entry name" value="STERILE20-LIKE KINASE, ISOFORM B-RELATED"/>
    <property type="match status" value="1"/>
</dbReference>
<dbReference type="InterPro" id="IPR011009">
    <property type="entry name" value="Kinase-like_dom_sf"/>
</dbReference>
<dbReference type="GO" id="GO:0005737">
    <property type="term" value="C:cytoplasm"/>
    <property type="evidence" value="ECO:0007669"/>
    <property type="project" value="TreeGrafter"/>
</dbReference>
<keyword evidence="11" id="KW-1185">Reference proteome</keyword>
<dbReference type="EMBL" id="AGNL01019154">
    <property type="protein sequence ID" value="EJK62054.1"/>
    <property type="molecule type" value="Genomic_DNA"/>
</dbReference>
<keyword evidence="5" id="KW-0418">Kinase</keyword>
<dbReference type="PANTHER" id="PTHR48012:SF10">
    <property type="entry name" value="FI20177P1"/>
    <property type="match status" value="1"/>
</dbReference>
<evidence type="ECO:0000256" key="1">
    <source>
        <dbReference type="ARBA" id="ARBA00008874"/>
    </source>
</evidence>
<dbReference type="SUPFAM" id="SSF56112">
    <property type="entry name" value="Protein kinase-like (PK-like)"/>
    <property type="match status" value="1"/>
</dbReference>